<keyword evidence="2" id="KW-1185">Reference proteome</keyword>
<dbReference type="EMBL" id="WHJG01000010">
    <property type="protein sequence ID" value="NHZ80107.1"/>
    <property type="molecule type" value="Genomic_DNA"/>
</dbReference>
<dbReference type="Proteomes" id="UP000621455">
    <property type="component" value="Unassembled WGS sequence"/>
</dbReference>
<evidence type="ECO:0000313" key="1">
    <source>
        <dbReference type="EMBL" id="NHZ80107.1"/>
    </source>
</evidence>
<accession>A0ABX0NC31</accession>
<reference evidence="1 2" key="1">
    <citation type="submission" date="2019-10" db="EMBL/GenBank/DDBJ databases">
        <title>Taxonomy of Antarctic Massilia spp.: description of Massilia rubra sp. nov., Massilia aquatica sp. nov., Massilia mucilaginosa sp. nov., Massilia frigida sp. nov. isolated from streams, lakes and regoliths.</title>
        <authorList>
            <person name="Holochova P."/>
            <person name="Sedlacek I."/>
            <person name="Kralova S."/>
            <person name="Maslanova I."/>
            <person name="Busse H.-J."/>
            <person name="Stankova E."/>
            <person name="Vrbovska V."/>
            <person name="Kovarovic V."/>
            <person name="Bartak M."/>
            <person name="Svec P."/>
            <person name="Pantucek R."/>
        </authorList>
    </citation>
    <scope>NUCLEOTIDE SEQUENCE [LARGE SCALE GENOMIC DNA]</scope>
    <source>
        <strain evidence="1 2">CCM 8695</strain>
    </source>
</reference>
<dbReference type="RefSeq" id="WP_167087049.1">
    <property type="nucleotide sequence ID" value="NZ_WHJG01000010.1"/>
</dbReference>
<comment type="caution">
    <text evidence="1">The sequence shown here is derived from an EMBL/GenBank/DDBJ whole genome shotgun (WGS) entry which is preliminary data.</text>
</comment>
<proteinExistence type="predicted"/>
<organism evidence="1 2">
    <name type="scientific">Massilia frigida</name>
    <dbReference type="NCBI Taxonomy" id="2609281"/>
    <lineage>
        <taxon>Bacteria</taxon>
        <taxon>Pseudomonadati</taxon>
        <taxon>Pseudomonadota</taxon>
        <taxon>Betaproteobacteria</taxon>
        <taxon>Burkholderiales</taxon>
        <taxon>Oxalobacteraceae</taxon>
        <taxon>Telluria group</taxon>
        <taxon>Massilia</taxon>
    </lineage>
</organism>
<sequence>MSAASMIYLTEHPLPAYADPVAKKEATEFDSSNYTRRTTATRRYFFVHTIASPMSGDGGEASACRFPCVPVCQPCHLPLTPFDSGLCGSTPHTEATMPGTTTSQHSPSSVGTLSVEQLFQTAFYNGRTPRSQEYKAGARMALEHRIERKNFDMPYQAGTAAADAYFAGIEEGKTIWRAAVAKIGGAA</sequence>
<evidence type="ECO:0000313" key="2">
    <source>
        <dbReference type="Proteomes" id="UP000621455"/>
    </source>
</evidence>
<protein>
    <submittedName>
        <fullName evidence="1">Uncharacterized protein</fullName>
    </submittedName>
</protein>
<name>A0ABX0NC31_9BURK</name>
<gene>
    <name evidence="1" type="ORF">F2P44_12580</name>
</gene>